<reference evidence="2 3" key="1">
    <citation type="submission" date="2018-12" db="EMBL/GenBank/DDBJ databases">
        <authorList>
            <person name="Yu L."/>
        </authorList>
    </citation>
    <scope>NUCLEOTIDE SEQUENCE [LARGE SCALE GENOMIC DNA]</scope>
    <source>
        <strain evidence="2 3">S5H2222</strain>
    </source>
</reference>
<keyword evidence="1" id="KW-0175">Coiled coil</keyword>
<gene>
    <name evidence="2" type="ORF">EKG35_20225</name>
</gene>
<protein>
    <submittedName>
        <fullName evidence="2">Uncharacterized protein</fullName>
    </submittedName>
</protein>
<feature type="coiled-coil region" evidence="1">
    <location>
        <begin position="30"/>
        <end position="57"/>
    </location>
</feature>
<proteinExistence type="predicted"/>
<keyword evidence="3" id="KW-1185">Reference proteome</keyword>
<feature type="coiled-coil region" evidence="1">
    <location>
        <begin position="85"/>
        <end position="112"/>
    </location>
</feature>
<dbReference type="Proteomes" id="UP000276349">
    <property type="component" value="Unassembled WGS sequence"/>
</dbReference>
<name>A0A3S0HC24_9BACI</name>
<evidence type="ECO:0000313" key="2">
    <source>
        <dbReference type="EMBL" id="RTQ86345.1"/>
    </source>
</evidence>
<organism evidence="2 3">
    <name type="scientific">Lysinibacillus telephonicus</name>
    <dbReference type="NCBI Taxonomy" id="1714840"/>
    <lineage>
        <taxon>Bacteria</taxon>
        <taxon>Bacillati</taxon>
        <taxon>Bacillota</taxon>
        <taxon>Bacilli</taxon>
        <taxon>Bacillales</taxon>
        <taxon>Bacillaceae</taxon>
        <taxon>Lysinibacillus</taxon>
    </lineage>
</organism>
<dbReference type="EMBL" id="RXNR01000123">
    <property type="protein sequence ID" value="RTQ86345.1"/>
    <property type="molecule type" value="Genomic_DNA"/>
</dbReference>
<comment type="caution">
    <text evidence="2">The sequence shown here is derived from an EMBL/GenBank/DDBJ whole genome shotgun (WGS) entry which is preliminary data.</text>
</comment>
<accession>A0A3S0HC24</accession>
<evidence type="ECO:0000256" key="1">
    <source>
        <dbReference type="SAM" id="Coils"/>
    </source>
</evidence>
<evidence type="ECO:0000313" key="3">
    <source>
        <dbReference type="Proteomes" id="UP000276349"/>
    </source>
</evidence>
<dbReference type="AlphaFoldDB" id="A0A3S0HC24"/>
<dbReference type="RefSeq" id="WP_148103532.1">
    <property type="nucleotide sequence ID" value="NZ_RXNR01000123.1"/>
</dbReference>
<sequence length="145" mass="17131">MGADDVHNAVWRLFVKLQSKNKEDIIKSMKEKILQNCADLKGEKRILEEILEQEKMKLFAVNNKIDKLFRIHADNKLIKLLYIGKETLNNSIDQKTSQIQKLQESINTLETLDANQDYIEEKILDFKQLNTLPQIQLRRLYLYLN</sequence>